<dbReference type="GO" id="GO:0006004">
    <property type="term" value="P:fucose metabolic process"/>
    <property type="evidence" value="ECO:0007669"/>
    <property type="project" value="TreeGrafter"/>
</dbReference>
<evidence type="ECO:0000313" key="4">
    <source>
        <dbReference type="EMBL" id="SFU10499.1"/>
    </source>
</evidence>
<evidence type="ECO:0000313" key="5">
    <source>
        <dbReference type="Proteomes" id="UP000183371"/>
    </source>
</evidence>
<dbReference type="EMBL" id="FPBD01000008">
    <property type="protein sequence ID" value="SFU10499.1"/>
    <property type="molecule type" value="Genomic_DNA"/>
</dbReference>
<evidence type="ECO:0000256" key="1">
    <source>
        <dbReference type="ARBA" id="ARBA00000223"/>
    </source>
</evidence>
<keyword evidence="5" id="KW-1185">Reference proteome</keyword>
<dbReference type="GO" id="GO:0062193">
    <property type="term" value="F:D-ribose pyranase activity"/>
    <property type="evidence" value="ECO:0007669"/>
    <property type="project" value="UniProtKB-EC"/>
</dbReference>
<accession>A0A1I7DFQ0</accession>
<dbReference type="InterPro" id="IPR050443">
    <property type="entry name" value="RbsD/FucU_mutarotase"/>
</dbReference>
<dbReference type="InterPro" id="IPR007721">
    <property type="entry name" value="RbsD_FucU"/>
</dbReference>
<reference evidence="5" key="1">
    <citation type="submission" date="2016-10" db="EMBL/GenBank/DDBJ databases">
        <authorList>
            <person name="Varghese N."/>
            <person name="Submissions S."/>
        </authorList>
    </citation>
    <scope>NUCLEOTIDE SEQUENCE [LARGE SCALE GENOMIC DNA]</scope>
    <source>
        <strain evidence="5">DSM 17465</strain>
    </source>
</reference>
<dbReference type="PANTHER" id="PTHR31690">
    <property type="entry name" value="FUCOSE MUTAROTASE"/>
    <property type="match status" value="1"/>
</dbReference>
<name>A0A1I7DFQ0_9HYPH</name>
<sequence>MLKGINPIIFPELLKILHEMGHGDELVLSDAHFPAYSVCDKVLRADGCEATDLLQAIMPLWELDQYDPENVMMMAAVEGDQLPDGLVDDYQNALPAGAQITFVERFAFYEKAKKAYCVVVTGTTRKYGNVIIKKGVIQG</sequence>
<dbReference type="SUPFAM" id="SSF102546">
    <property type="entry name" value="RbsD-like"/>
    <property type="match status" value="1"/>
</dbReference>
<dbReference type="RefSeq" id="WP_041768324.1">
    <property type="nucleotide sequence ID" value="NZ_FPBD01000008.1"/>
</dbReference>
<dbReference type="NCBIfam" id="NF011949">
    <property type="entry name" value="PRK15420.1"/>
    <property type="match status" value="1"/>
</dbReference>
<gene>
    <name evidence="4" type="ORF">SAMN05444141_108299</name>
</gene>
<evidence type="ECO:0000256" key="2">
    <source>
        <dbReference type="ARBA" id="ARBA00023235"/>
    </source>
</evidence>
<protein>
    <submittedName>
        <fullName evidence="4">L-fucose mutarotase</fullName>
    </submittedName>
</protein>
<organism evidence="4 5">
    <name type="scientific">Pseudovibrio denitrificans</name>
    <dbReference type="NCBI Taxonomy" id="258256"/>
    <lineage>
        <taxon>Bacteria</taxon>
        <taxon>Pseudomonadati</taxon>
        <taxon>Pseudomonadota</taxon>
        <taxon>Alphaproteobacteria</taxon>
        <taxon>Hyphomicrobiales</taxon>
        <taxon>Stappiaceae</taxon>
        <taxon>Pseudovibrio</taxon>
    </lineage>
</organism>
<dbReference type="InterPro" id="IPR023750">
    <property type="entry name" value="RbsD-like_sf"/>
</dbReference>
<dbReference type="GO" id="GO:0036373">
    <property type="term" value="F:L-fucose mutarotase activity"/>
    <property type="evidence" value="ECO:0007669"/>
    <property type="project" value="UniProtKB-EC"/>
</dbReference>
<dbReference type="AlphaFoldDB" id="A0A1I7DFQ0"/>
<dbReference type="Proteomes" id="UP000183371">
    <property type="component" value="Unassembled WGS sequence"/>
</dbReference>
<keyword evidence="2" id="KW-0413">Isomerase</keyword>
<comment type="catalytic activity">
    <reaction evidence="3">
        <text>alpha-L-fucose = beta-L-fucose</text>
        <dbReference type="Rhea" id="RHEA:25580"/>
        <dbReference type="ChEBI" id="CHEBI:42548"/>
        <dbReference type="ChEBI" id="CHEBI:42589"/>
        <dbReference type="EC" id="5.1.3.29"/>
    </reaction>
</comment>
<dbReference type="Gene3D" id="3.40.1650.10">
    <property type="entry name" value="RbsD-like domain"/>
    <property type="match status" value="1"/>
</dbReference>
<dbReference type="GO" id="GO:0042806">
    <property type="term" value="F:fucose binding"/>
    <property type="evidence" value="ECO:0007669"/>
    <property type="project" value="TreeGrafter"/>
</dbReference>
<dbReference type="PANTHER" id="PTHR31690:SF4">
    <property type="entry name" value="FUCOSE MUTAROTASE"/>
    <property type="match status" value="1"/>
</dbReference>
<comment type="catalytic activity">
    <reaction evidence="1">
        <text>beta-D-ribopyranose = beta-D-ribofuranose</text>
        <dbReference type="Rhea" id="RHEA:25432"/>
        <dbReference type="ChEBI" id="CHEBI:27476"/>
        <dbReference type="ChEBI" id="CHEBI:47002"/>
        <dbReference type="EC" id="5.4.99.62"/>
    </reaction>
</comment>
<proteinExistence type="predicted"/>
<evidence type="ECO:0000256" key="3">
    <source>
        <dbReference type="ARBA" id="ARBA00036324"/>
    </source>
</evidence>
<dbReference type="Pfam" id="PF05025">
    <property type="entry name" value="RbsD_FucU"/>
    <property type="match status" value="1"/>
</dbReference>